<protein>
    <submittedName>
        <fullName evidence="1">tRNA-dihydrouridine synthase 3</fullName>
    </submittedName>
</protein>
<comment type="caution">
    <text evidence="1">The sequence shown here is derived from an EMBL/GenBank/DDBJ whole genome shotgun (WGS) entry which is preliminary data.</text>
</comment>
<dbReference type="Proteomes" id="UP000018040">
    <property type="component" value="Unassembled WGS sequence"/>
</dbReference>
<gene>
    <name evidence="1" type="ORF">GSB_151466</name>
</gene>
<reference evidence="1 2" key="2">
    <citation type="journal article" date="2013" name="Genome Biol. Evol.">
        <title>Genome sequencing of Giardia lamblia genotypes A2 and B isolates (DH and GS) and comparative analysis with the genomes of genotypes A1 and E (WB and Pig).</title>
        <authorList>
            <person name="Adam R.D."/>
            <person name="Dahlstrom E.W."/>
            <person name="Martens C.A."/>
            <person name="Bruno D.P."/>
            <person name="Barbian K.D."/>
            <person name="Ricklefs S.M."/>
            <person name="Hernandez M.M."/>
            <person name="Narla N.P."/>
            <person name="Patel R.B."/>
            <person name="Porcella S.F."/>
            <person name="Nash T.E."/>
        </authorList>
    </citation>
    <scope>NUCLEOTIDE SEQUENCE [LARGE SCALE GENOMIC DNA]</scope>
    <source>
        <strain evidence="1 2">GS</strain>
    </source>
</reference>
<dbReference type="EMBL" id="AHHH01000017">
    <property type="protein sequence ID" value="ESU44729.1"/>
    <property type="molecule type" value="Genomic_DNA"/>
</dbReference>
<reference evidence="2" key="1">
    <citation type="submission" date="2012-02" db="EMBL/GenBank/DDBJ databases">
        <title>Genome sequencing of Giardia lamblia Genotypes A2 and B isolates (DH and GS) and comparative analysis with the genomes of Genotypes A1 and E (WB and Pig).</title>
        <authorList>
            <person name="Adam R."/>
            <person name="Dahlstrom E."/>
            <person name="Martens C."/>
            <person name="Bruno D."/>
            <person name="Barbian K."/>
            <person name="Porcella S.F."/>
            <person name="Nash T."/>
        </authorList>
    </citation>
    <scope>NUCLEOTIDE SEQUENCE</scope>
    <source>
        <strain evidence="2">GS</strain>
    </source>
</reference>
<organism evidence="1 2">
    <name type="scientific">Giardia intestinalis</name>
    <name type="common">Giardia lamblia</name>
    <dbReference type="NCBI Taxonomy" id="5741"/>
    <lineage>
        <taxon>Eukaryota</taxon>
        <taxon>Metamonada</taxon>
        <taxon>Diplomonadida</taxon>
        <taxon>Hexamitidae</taxon>
        <taxon>Giardiinae</taxon>
        <taxon>Giardia</taxon>
    </lineage>
</organism>
<sequence>VRCAESIFAWLSINSNTDPINGGMSSRFIALGAVGCLAYDGSARIAAASSSRFFSCTRSPRVLHFSCPSTF</sequence>
<proteinExistence type="predicted"/>
<feature type="non-terminal residue" evidence="1">
    <location>
        <position position="1"/>
    </location>
</feature>
<name>V6U1L6_GIAIN</name>
<accession>V6U1L6</accession>
<evidence type="ECO:0000313" key="1">
    <source>
        <dbReference type="EMBL" id="ESU44729.1"/>
    </source>
</evidence>
<evidence type="ECO:0000313" key="2">
    <source>
        <dbReference type="Proteomes" id="UP000018040"/>
    </source>
</evidence>
<dbReference type="AlphaFoldDB" id="V6U1L6"/>